<dbReference type="InterPro" id="IPR013087">
    <property type="entry name" value="Znf_C2H2_type"/>
</dbReference>
<feature type="domain" description="C2H2-type" evidence="3">
    <location>
        <begin position="219"/>
        <end position="247"/>
    </location>
</feature>
<name>A0A7C8JDU7_ORBOL</name>
<feature type="domain" description="C2H2-type" evidence="3">
    <location>
        <begin position="254"/>
        <end position="285"/>
    </location>
</feature>
<dbReference type="Gene3D" id="3.30.160.60">
    <property type="entry name" value="Classic Zinc Finger"/>
    <property type="match status" value="1"/>
</dbReference>
<organism evidence="4 5">
    <name type="scientific">Orbilia oligospora</name>
    <name type="common">Nematode-trapping fungus</name>
    <name type="synonym">Arthrobotrys oligospora</name>
    <dbReference type="NCBI Taxonomy" id="2813651"/>
    <lineage>
        <taxon>Eukaryota</taxon>
        <taxon>Fungi</taxon>
        <taxon>Dikarya</taxon>
        <taxon>Ascomycota</taxon>
        <taxon>Pezizomycotina</taxon>
        <taxon>Orbiliomycetes</taxon>
        <taxon>Orbiliales</taxon>
        <taxon>Orbiliaceae</taxon>
        <taxon>Orbilia</taxon>
    </lineage>
</organism>
<dbReference type="AlphaFoldDB" id="A0A7C8JDU7"/>
<feature type="compositionally biased region" description="Polar residues" evidence="2">
    <location>
        <begin position="24"/>
        <end position="40"/>
    </location>
</feature>
<feature type="compositionally biased region" description="Basic and acidic residues" evidence="2">
    <location>
        <begin position="7"/>
        <end position="19"/>
    </location>
</feature>
<evidence type="ECO:0000313" key="5">
    <source>
        <dbReference type="Proteomes" id="UP000475325"/>
    </source>
</evidence>
<reference evidence="4 5" key="1">
    <citation type="submission" date="2019-06" db="EMBL/GenBank/DDBJ databases">
        <authorList>
            <person name="Palmer J.M."/>
        </authorList>
    </citation>
    <scope>NUCLEOTIDE SEQUENCE [LARGE SCALE GENOMIC DNA]</scope>
    <source>
        <strain evidence="4 5">TWF102</strain>
    </source>
</reference>
<protein>
    <recommendedName>
        <fullName evidence="3">C2H2-type domain-containing protein</fullName>
    </recommendedName>
</protein>
<dbReference type="PROSITE" id="PS50157">
    <property type="entry name" value="ZINC_FINGER_C2H2_2"/>
    <property type="match status" value="2"/>
</dbReference>
<accession>A0A7C8JDU7</accession>
<dbReference type="Proteomes" id="UP000475325">
    <property type="component" value="Unassembled WGS sequence"/>
</dbReference>
<dbReference type="GO" id="GO:0008270">
    <property type="term" value="F:zinc ion binding"/>
    <property type="evidence" value="ECO:0007669"/>
    <property type="project" value="UniProtKB-KW"/>
</dbReference>
<dbReference type="EMBL" id="WIQW01000001">
    <property type="protein sequence ID" value="KAF3113463.1"/>
    <property type="molecule type" value="Genomic_DNA"/>
</dbReference>
<keyword evidence="1" id="KW-0863">Zinc-finger</keyword>
<feature type="region of interest" description="Disordered" evidence="2">
    <location>
        <begin position="435"/>
        <end position="462"/>
    </location>
</feature>
<keyword evidence="1" id="KW-0862">Zinc</keyword>
<evidence type="ECO:0000313" key="4">
    <source>
        <dbReference type="EMBL" id="KAF3113463.1"/>
    </source>
</evidence>
<evidence type="ECO:0000256" key="2">
    <source>
        <dbReference type="SAM" id="MobiDB-lite"/>
    </source>
</evidence>
<comment type="caution">
    <text evidence="4">The sequence shown here is derived from an EMBL/GenBank/DDBJ whole genome shotgun (WGS) entry which is preliminary data.</text>
</comment>
<feature type="region of interest" description="Disordered" evidence="2">
    <location>
        <begin position="1"/>
        <end position="97"/>
    </location>
</feature>
<gene>
    <name evidence="4" type="ORF">TWF102_000123</name>
</gene>
<dbReference type="PROSITE" id="PS00028">
    <property type="entry name" value="ZINC_FINGER_C2H2_1"/>
    <property type="match status" value="1"/>
</dbReference>
<feature type="region of interest" description="Disordered" evidence="2">
    <location>
        <begin position="136"/>
        <end position="206"/>
    </location>
</feature>
<sequence length="744" mass="83453">MSSPSAHDQDPRAAFDPRPRTPQIHIQTNSPTSTGHSNSGVPDVTLSPPGNRHFAGSRWMNSSPRVLHRGMPPPAWPNPDVNTDGLAVNPSALSGASPEEIRVLRDLNMDDSPSPTQQGSPMEQDDQDHMLRFEGAAPGSRRNLPSRHPLITRGSPPKLFTPPTTYVPRNANHSPLTPPNYASRNFPGSTAMTLSTSEPSRTLSSNSSVKIMRDPIETFECCCCQAAFIEHAALFTHFTTAHKGRHTHPTNFNYNCRMCGDGFETRKNLDVHLLACGVVQRTKRSRNPSLSEQRFPGHVHRYSTGSLSPVPHLGIETPASGRESQLSFTSLTSTPSEFELSDFNSADDEQTTIHKLLQKARKQTGVTSQACKAVENDSEPISPTRRRKSSVSTRFARNVAKNISKAVEAGLIKMEELSEGSEALNISTVVSDSQKYQPVHERVQERAFPTPKKGKSRKSKDQSPFLGMLACPFAKGDPEKYLTCLLIHRKDMPGLREHLGRVHFGGSTPDGAIRSRDWPTLFRYCFPHWDHRVPEGSFDYTETITTLQSLSLSEPITKFLRDLDKHLVSRRAKELQEMESIYHERSWSRYEDFLNRAQLYDQLPSSSPQPLSSSQASPQAGIQQAYGYIHDNRPTMTLSVSRDIEFAINRQLDFPFPVGNFSAGEFRNWLDGMFDPPVSFIDNHIVVHEYNVKIVSLQDLEAFLNLELFSRQTHSRRRDDTITIFIRENWTEWLAGTPGHHHLG</sequence>
<evidence type="ECO:0000256" key="1">
    <source>
        <dbReference type="PROSITE-ProRule" id="PRU00042"/>
    </source>
</evidence>
<evidence type="ECO:0000259" key="3">
    <source>
        <dbReference type="PROSITE" id="PS50157"/>
    </source>
</evidence>
<feature type="compositionally biased region" description="Polar residues" evidence="2">
    <location>
        <begin position="171"/>
        <end position="206"/>
    </location>
</feature>
<keyword evidence="1" id="KW-0479">Metal-binding</keyword>
<proteinExistence type="predicted"/>
<feature type="region of interest" description="Disordered" evidence="2">
    <location>
        <begin position="285"/>
        <end position="310"/>
    </location>
</feature>